<accession>A0A9K3L7I1</accession>
<proteinExistence type="predicted"/>
<reference evidence="1" key="1">
    <citation type="journal article" date="2021" name="Sci. Rep.">
        <title>Diploid genomic architecture of Nitzschia inconspicua, an elite biomass production diatom.</title>
        <authorList>
            <person name="Oliver A."/>
            <person name="Podell S."/>
            <person name="Pinowska A."/>
            <person name="Traller J.C."/>
            <person name="Smith S.R."/>
            <person name="McClure R."/>
            <person name="Beliaev A."/>
            <person name="Bohutskyi P."/>
            <person name="Hill E.A."/>
            <person name="Rabines A."/>
            <person name="Zheng H."/>
            <person name="Allen L.Z."/>
            <person name="Kuo A."/>
            <person name="Grigoriev I.V."/>
            <person name="Allen A.E."/>
            <person name="Hazlebeck D."/>
            <person name="Allen E.E."/>
        </authorList>
    </citation>
    <scope>NUCLEOTIDE SEQUENCE</scope>
    <source>
        <strain evidence="1">Hildebrandi</strain>
    </source>
</reference>
<comment type="caution">
    <text evidence="1">The sequence shown here is derived from an EMBL/GenBank/DDBJ whole genome shotgun (WGS) entry which is preliminary data.</text>
</comment>
<keyword evidence="2" id="KW-1185">Reference proteome</keyword>
<dbReference type="EMBL" id="JAGRRH010000015">
    <property type="protein sequence ID" value="KAG7357170.1"/>
    <property type="molecule type" value="Genomic_DNA"/>
</dbReference>
<gene>
    <name evidence="1" type="ORF">IV203_001858</name>
</gene>
<evidence type="ECO:0000313" key="1">
    <source>
        <dbReference type="EMBL" id="KAG7357170.1"/>
    </source>
</evidence>
<dbReference type="Proteomes" id="UP000693970">
    <property type="component" value="Unassembled WGS sequence"/>
</dbReference>
<dbReference type="AlphaFoldDB" id="A0A9K3L7I1"/>
<sequence length="225" mass="25432">MKSSANQSVKQKMFDLQNSWDIYLGQHLQVIKDRFPHHEDFKNPAHAPKEQVTPWWCAMRNSFLKRCKKFQAANGNDVVFGIEPVVPLESTKGNQQERQESGGALLAGICRRGSGQRRRGNAQVSAGRYQNPKDAVTENWALTNCLEILQIAVTQLTEAKEAKEELKQLKHGTVRGDGLRLAAKLERRALDMLFVLKGADPPTDWRKSKKPTVVLEDDSMHIKMS</sequence>
<organism evidence="1 2">
    <name type="scientific">Nitzschia inconspicua</name>
    <dbReference type="NCBI Taxonomy" id="303405"/>
    <lineage>
        <taxon>Eukaryota</taxon>
        <taxon>Sar</taxon>
        <taxon>Stramenopiles</taxon>
        <taxon>Ochrophyta</taxon>
        <taxon>Bacillariophyta</taxon>
        <taxon>Bacillariophyceae</taxon>
        <taxon>Bacillariophycidae</taxon>
        <taxon>Bacillariales</taxon>
        <taxon>Bacillariaceae</taxon>
        <taxon>Nitzschia</taxon>
    </lineage>
</organism>
<dbReference type="OrthoDB" id="53760at2759"/>
<evidence type="ECO:0000313" key="2">
    <source>
        <dbReference type="Proteomes" id="UP000693970"/>
    </source>
</evidence>
<protein>
    <submittedName>
        <fullName evidence="1">Uncharacterized protein</fullName>
    </submittedName>
</protein>
<reference evidence="1" key="2">
    <citation type="submission" date="2021-04" db="EMBL/GenBank/DDBJ databases">
        <authorList>
            <person name="Podell S."/>
        </authorList>
    </citation>
    <scope>NUCLEOTIDE SEQUENCE</scope>
    <source>
        <strain evidence="1">Hildebrandi</strain>
    </source>
</reference>
<name>A0A9K3L7I1_9STRA</name>